<dbReference type="SUPFAM" id="SSF52087">
    <property type="entry name" value="CRAL/TRIO domain"/>
    <property type="match status" value="1"/>
</dbReference>
<keyword evidence="3" id="KW-1185">Reference proteome</keyword>
<dbReference type="InterPro" id="IPR036273">
    <property type="entry name" value="CRAL/TRIO_N_dom_sf"/>
</dbReference>
<evidence type="ECO:0000259" key="1">
    <source>
        <dbReference type="PROSITE" id="PS50191"/>
    </source>
</evidence>
<dbReference type="AlphaFoldDB" id="A0A1I8P6N4"/>
<dbReference type="Proteomes" id="UP000095300">
    <property type="component" value="Unassembled WGS sequence"/>
</dbReference>
<dbReference type="InterPro" id="IPR036865">
    <property type="entry name" value="CRAL-TRIO_dom_sf"/>
</dbReference>
<dbReference type="OrthoDB" id="75724at2759"/>
<dbReference type="Gene3D" id="1.10.8.20">
    <property type="entry name" value="N-terminal domain of phosphatidylinositol transfer protein sec14p"/>
    <property type="match status" value="1"/>
</dbReference>
<name>A0A1I8P6N4_STOCA</name>
<dbReference type="PANTHER" id="PTHR10174:SF220">
    <property type="entry name" value="LD41874P"/>
    <property type="match status" value="1"/>
</dbReference>
<evidence type="ECO:0000313" key="3">
    <source>
        <dbReference type="Proteomes" id="UP000095300"/>
    </source>
</evidence>
<dbReference type="Gene3D" id="1.20.5.1200">
    <property type="entry name" value="Alpha-tocopherol transfer"/>
    <property type="match status" value="1"/>
</dbReference>
<dbReference type="PRINTS" id="PR00180">
    <property type="entry name" value="CRETINALDHBP"/>
</dbReference>
<dbReference type="SUPFAM" id="SSF46938">
    <property type="entry name" value="CRAL/TRIO N-terminal domain"/>
    <property type="match status" value="1"/>
</dbReference>
<dbReference type="CDD" id="cd00170">
    <property type="entry name" value="SEC14"/>
    <property type="match status" value="1"/>
</dbReference>
<dbReference type="Gene3D" id="3.40.525.10">
    <property type="entry name" value="CRAL-TRIO lipid binding domain"/>
    <property type="match status" value="1"/>
</dbReference>
<protein>
    <recommendedName>
        <fullName evidence="1">CRAL-TRIO domain-containing protein</fullName>
    </recommendedName>
</protein>
<organism evidence="2 3">
    <name type="scientific">Stomoxys calcitrans</name>
    <name type="common">Stable fly</name>
    <name type="synonym">Conops calcitrans</name>
    <dbReference type="NCBI Taxonomy" id="35570"/>
    <lineage>
        <taxon>Eukaryota</taxon>
        <taxon>Metazoa</taxon>
        <taxon>Ecdysozoa</taxon>
        <taxon>Arthropoda</taxon>
        <taxon>Hexapoda</taxon>
        <taxon>Insecta</taxon>
        <taxon>Pterygota</taxon>
        <taxon>Neoptera</taxon>
        <taxon>Endopterygota</taxon>
        <taxon>Diptera</taxon>
        <taxon>Brachycera</taxon>
        <taxon>Muscomorpha</taxon>
        <taxon>Muscoidea</taxon>
        <taxon>Muscidae</taxon>
        <taxon>Stomoxys</taxon>
    </lineage>
</organism>
<feature type="domain" description="CRAL-TRIO" evidence="1">
    <location>
        <begin position="110"/>
        <end position="273"/>
    </location>
</feature>
<sequence>MYKSLKDPFVIQHDGFDFKFDFGEPSQFAKDVARTELRETPENVENGLKELRRLLRDEPNLHCPLEHDLWLMSFLRLAHFYPEEALKKIQNFYKYRLKYPEICENLNLSAIKEYLEGYHGSMLPQRDQCGRRIYLGLCGKYWNHKKWHRDYSLKSFLMHSEYLRCEPETQICGIHIIVDMDSLTVRQALLITVRYLQCLVELVQSGMGIRIKGFHVLNQPQITNVIYSLAKPFIQEKFVSRIYFHGKDMTSLHRHISPECLPKCYGGTLQEAKQSYGPQVYELFKRYEQDYQQFAQYGYRK</sequence>
<dbReference type="VEuPathDB" id="VectorBase:SCAU005307"/>
<dbReference type="SMART" id="SM00516">
    <property type="entry name" value="SEC14"/>
    <property type="match status" value="1"/>
</dbReference>
<dbReference type="PROSITE" id="PS50191">
    <property type="entry name" value="CRAL_TRIO"/>
    <property type="match status" value="1"/>
</dbReference>
<gene>
    <name evidence="2" type="primary">106088847</name>
</gene>
<accession>A0A1I8P6N4</accession>
<evidence type="ECO:0000313" key="2">
    <source>
        <dbReference type="EnsemblMetazoa" id="SCAU005307-PA"/>
    </source>
</evidence>
<dbReference type="GO" id="GO:1902936">
    <property type="term" value="F:phosphatidylinositol bisphosphate binding"/>
    <property type="evidence" value="ECO:0007669"/>
    <property type="project" value="TreeGrafter"/>
</dbReference>
<dbReference type="Pfam" id="PF00650">
    <property type="entry name" value="CRAL_TRIO"/>
    <property type="match status" value="1"/>
</dbReference>
<dbReference type="PANTHER" id="PTHR10174">
    <property type="entry name" value="ALPHA-TOCOPHEROL TRANSFER PROTEIN-RELATED"/>
    <property type="match status" value="1"/>
</dbReference>
<dbReference type="EnsemblMetazoa" id="SCAU005307-RA">
    <property type="protein sequence ID" value="SCAU005307-PA"/>
    <property type="gene ID" value="SCAU005307"/>
</dbReference>
<proteinExistence type="predicted"/>
<dbReference type="GO" id="GO:0016020">
    <property type="term" value="C:membrane"/>
    <property type="evidence" value="ECO:0007669"/>
    <property type="project" value="TreeGrafter"/>
</dbReference>
<dbReference type="KEGG" id="scac:106088847"/>
<dbReference type="InterPro" id="IPR001251">
    <property type="entry name" value="CRAL-TRIO_dom"/>
</dbReference>
<reference evidence="2" key="1">
    <citation type="submission" date="2020-05" db="UniProtKB">
        <authorList>
            <consortium name="EnsemblMetazoa"/>
        </authorList>
    </citation>
    <scope>IDENTIFICATION</scope>
    <source>
        <strain evidence="2">USDA</strain>
    </source>
</reference>